<proteinExistence type="predicted"/>
<evidence type="ECO:0000256" key="1">
    <source>
        <dbReference type="SAM" id="Phobius"/>
    </source>
</evidence>
<dbReference type="OrthoDB" id="5954090at2759"/>
<keyword evidence="3" id="KW-1185">Reference proteome</keyword>
<dbReference type="EMBL" id="RCHS01004038">
    <property type="protein sequence ID" value="RMX38247.1"/>
    <property type="molecule type" value="Genomic_DNA"/>
</dbReference>
<feature type="non-terminal residue" evidence="2">
    <location>
        <position position="1"/>
    </location>
</feature>
<dbReference type="AlphaFoldDB" id="A0A3M6TA35"/>
<keyword evidence="1" id="KW-1133">Transmembrane helix</keyword>
<keyword evidence="1" id="KW-0472">Membrane</keyword>
<gene>
    <name evidence="2" type="ORF">pdam_00003325</name>
</gene>
<feature type="transmembrane region" description="Helical" evidence="1">
    <location>
        <begin position="35"/>
        <end position="56"/>
    </location>
</feature>
<protein>
    <submittedName>
        <fullName evidence="2">Uncharacterized protein</fullName>
    </submittedName>
</protein>
<evidence type="ECO:0000313" key="2">
    <source>
        <dbReference type="EMBL" id="RMX38247.1"/>
    </source>
</evidence>
<comment type="caution">
    <text evidence="2">The sequence shown here is derived from an EMBL/GenBank/DDBJ whole genome shotgun (WGS) entry which is preliminary data.</text>
</comment>
<organism evidence="2 3">
    <name type="scientific">Pocillopora damicornis</name>
    <name type="common">Cauliflower coral</name>
    <name type="synonym">Millepora damicornis</name>
    <dbReference type="NCBI Taxonomy" id="46731"/>
    <lineage>
        <taxon>Eukaryota</taxon>
        <taxon>Metazoa</taxon>
        <taxon>Cnidaria</taxon>
        <taxon>Anthozoa</taxon>
        <taxon>Hexacorallia</taxon>
        <taxon>Scleractinia</taxon>
        <taxon>Astrocoeniina</taxon>
        <taxon>Pocilloporidae</taxon>
        <taxon>Pocillopora</taxon>
    </lineage>
</organism>
<dbReference type="Proteomes" id="UP000275408">
    <property type="component" value="Unassembled WGS sequence"/>
</dbReference>
<reference evidence="2 3" key="1">
    <citation type="journal article" date="2018" name="Sci. Rep.">
        <title>Comparative analysis of the Pocillopora damicornis genome highlights role of immune system in coral evolution.</title>
        <authorList>
            <person name="Cunning R."/>
            <person name="Bay R.A."/>
            <person name="Gillette P."/>
            <person name="Baker A.C."/>
            <person name="Traylor-Knowles N."/>
        </authorList>
    </citation>
    <scope>NUCLEOTIDE SEQUENCE [LARGE SCALE GENOMIC DNA]</scope>
    <source>
        <strain evidence="2">RSMAS</strain>
        <tissue evidence="2">Whole animal</tissue>
    </source>
</reference>
<keyword evidence="1" id="KW-0812">Transmembrane</keyword>
<accession>A0A3M6TA35</accession>
<name>A0A3M6TA35_POCDA</name>
<sequence length="141" mass="16015">VFCVCNTICLAFVDLYSRSAEARFCPWNGLLTHRIMLIFLWVLSFLLFYASCEILVKMFAILETKTLAECQNGFSIVTLRKEHLRLCETVFLADRVFSPILLTAVALDIPLLCINFHQGIRSHSLSKEEITFVTSVYIGAS</sequence>
<evidence type="ECO:0000313" key="3">
    <source>
        <dbReference type="Proteomes" id="UP000275408"/>
    </source>
</evidence>
<feature type="non-terminal residue" evidence="2">
    <location>
        <position position="141"/>
    </location>
</feature>